<dbReference type="RefSeq" id="WP_188465218.1">
    <property type="nucleotide sequence ID" value="NZ_BMFQ01000003.1"/>
</dbReference>
<sequence length="250" mass="28052">MARQRGIFKISGTIGDINFFITTGKGFLRKAGGGFNGEKIRTSPRFVRVRENASEFGKSSRLKKQFRLALMPFFHGIKNKPFHSKMMQLFLEMKDLDPVSRRGERHANQGLQTARGKRLLKQYVFTRNSALLSGIYSDASFDWNTQQLTIKDFNASHFKTPKSATHIGITLGVLDFDFENLEGALELSPIFFLEVKTGTATFTLNPEHVLVPAYFGVAVLGLRYYEVIGTEVYGFATPIGVRVLDCLGNP</sequence>
<organism evidence="1 2">
    <name type="scientific">Bizionia arctica</name>
    <dbReference type="NCBI Taxonomy" id="1495645"/>
    <lineage>
        <taxon>Bacteria</taxon>
        <taxon>Pseudomonadati</taxon>
        <taxon>Bacteroidota</taxon>
        <taxon>Flavobacteriia</taxon>
        <taxon>Flavobacteriales</taxon>
        <taxon>Flavobacteriaceae</taxon>
        <taxon>Bizionia</taxon>
    </lineage>
</organism>
<reference evidence="1" key="1">
    <citation type="journal article" date="2014" name="Int. J. Syst. Evol. Microbiol.">
        <title>Complete genome sequence of Corynebacterium casei LMG S-19264T (=DSM 44701T), isolated from a smear-ripened cheese.</title>
        <authorList>
            <consortium name="US DOE Joint Genome Institute (JGI-PGF)"/>
            <person name="Walter F."/>
            <person name="Albersmeier A."/>
            <person name="Kalinowski J."/>
            <person name="Ruckert C."/>
        </authorList>
    </citation>
    <scope>NUCLEOTIDE SEQUENCE</scope>
    <source>
        <strain evidence="1">CGMCC 1.12751</strain>
    </source>
</reference>
<protein>
    <submittedName>
        <fullName evidence="1">Uncharacterized protein</fullName>
    </submittedName>
</protein>
<dbReference type="AlphaFoldDB" id="A0A917LRY5"/>
<name>A0A917LRY5_9FLAO</name>
<gene>
    <name evidence="1" type="ORF">GCM10010976_24090</name>
</gene>
<evidence type="ECO:0000313" key="1">
    <source>
        <dbReference type="EMBL" id="GGG52132.1"/>
    </source>
</evidence>
<comment type="caution">
    <text evidence="1">The sequence shown here is derived from an EMBL/GenBank/DDBJ whole genome shotgun (WGS) entry which is preliminary data.</text>
</comment>
<proteinExistence type="predicted"/>
<keyword evidence="2" id="KW-1185">Reference proteome</keyword>
<dbReference type="EMBL" id="BMFQ01000003">
    <property type="protein sequence ID" value="GGG52132.1"/>
    <property type="molecule type" value="Genomic_DNA"/>
</dbReference>
<evidence type="ECO:0000313" key="2">
    <source>
        <dbReference type="Proteomes" id="UP000625976"/>
    </source>
</evidence>
<reference evidence="1" key="2">
    <citation type="submission" date="2020-09" db="EMBL/GenBank/DDBJ databases">
        <authorList>
            <person name="Sun Q."/>
            <person name="Zhou Y."/>
        </authorList>
    </citation>
    <scope>NUCLEOTIDE SEQUENCE</scope>
    <source>
        <strain evidence="1">CGMCC 1.12751</strain>
    </source>
</reference>
<accession>A0A917LRY5</accession>
<dbReference type="Proteomes" id="UP000625976">
    <property type="component" value="Unassembled WGS sequence"/>
</dbReference>